<keyword evidence="8 12" id="KW-0339">Growth factor</keyword>
<keyword evidence="11" id="KW-0497">Mitogen</keyword>
<evidence type="ECO:0000256" key="10">
    <source>
        <dbReference type="ARBA" id="ARBA00023180"/>
    </source>
</evidence>
<evidence type="ECO:0000256" key="13">
    <source>
        <dbReference type="SAM" id="MobiDB-lite"/>
    </source>
</evidence>
<dbReference type="Pfam" id="PF14554">
    <property type="entry name" value="VEGF_C"/>
    <property type="match status" value="1"/>
</dbReference>
<dbReference type="GO" id="GO:0060754">
    <property type="term" value="P:positive regulation of mast cell chemotaxis"/>
    <property type="evidence" value="ECO:0007669"/>
    <property type="project" value="TreeGrafter"/>
</dbReference>
<dbReference type="Gene3D" id="2.10.90.10">
    <property type="entry name" value="Cystine-knot cytokines"/>
    <property type="match status" value="1"/>
</dbReference>
<evidence type="ECO:0000313" key="15">
    <source>
        <dbReference type="EMBL" id="TRY65969.1"/>
    </source>
</evidence>
<dbReference type="InterPro" id="IPR050507">
    <property type="entry name" value="PDGF/VEGF_growth_factor"/>
</dbReference>
<keyword evidence="3" id="KW-0217">Developmental protein</keyword>
<dbReference type="AlphaFoldDB" id="A0A553NKL3"/>
<feature type="region of interest" description="Disordered" evidence="13">
    <location>
        <begin position="1"/>
        <end position="40"/>
    </location>
</feature>
<comment type="caution">
    <text evidence="15">The sequence shown here is derived from an EMBL/GenBank/DDBJ whole genome shotgun (WGS) entry which is preliminary data.</text>
</comment>
<dbReference type="GO" id="GO:0051781">
    <property type="term" value="P:positive regulation of cell division"/>
    <property type="evidence" value="ECO:0007669"/>
    <property type="project" value="UniProtKB-KW"/>
</dbReference>
<keyword evidence="6" id="KW-0732">Signal</keyword>
<accession>A0A553NKL3</accession>
<keyword evidence="9" id="KW-1015">Disulfide bond</keyword>
<name>A0A553NKL3_9TELE</name>
<dbReference type="PROSITE" id="PS50278">
    <property type="entry name" value="PDGF_2"/>
    <property type="match status" value="1"/>
</dbReference>
<evidence type="ECO:0000256" key="1">
    <source>
        <dbReference type="ARBA" id="ARBA00004613"/>
    </source>
</evidence>
<organism evidence="15 16">
    <name type="scientific">Danionella cerebrum</name>
    <dbReference type="NCBI Taxonomy" id="2873325"/>
    <lineage>
        <taxon>Eukaryota</taxon>
        <taxon>Metazoa</taxon>
        <taxon>Chordata</taxon>
        <taxon>Craniata</taxon>
        <taxon>Vertebrata</taxon>
        <taxon>Euteleostomi</taxon>
        <taxon>Actinopterygii</taxon>
        <taxon>Neopterygii</taxon>
        <taxon>Teleostei</taxon>
        <taxon>Ostariophysi</taxon>
        <taxon>Cypriniformes</taxon>
        <taxon>Danionidae</taxon>
        <taxon>Danioninae</taxon>
        <taxon>Danionella</taxon>
    </lineage>
</organism>
<keyword evidence="10" id="KW-0325">Glycoprotein</keyword>
<dbReference type="SMART" id="SM00141">
    <property type="entry name" value="PDGF"/>
    <property type="match status" value="1"/>
</dbReference>
<sequence>LAKMRTEEKERFEEDGSHRNRVKSLTPSSVGEKAMTQQREKEVMVISKGNEAMTKSPVFLRGAIPDSSRTLSEKAQSDKSSTTAHPQFNETADARAQRKYNQEKTHSSAEISHRIGAGAILICVFLEAQGRGFKAGWTQAYPAPKEGGKSKNDVIPFLEVYTKSLCQTREMLVDIIQEYPDEVEHTYIPSCVVLMRCAGCCNDEALECVPTETRNVTMEVMRLKQRRSKHNVQLSFTEHTSCGCRPKAEVKEKKENQCEPCSEKRKRWFVQDPLTCQCSCRFTLFQCQSRQLELNQRTCRCEKPR</sequence>
<evidence type="ECO:0000256" key="6">
    <source>
        <dbReference type="ARBA" id="ARBA00022729"/>
    </source>
</evidence>
<dbReference type="InterPro" id="IPR023581">
    <property type="entry name" value="PD_growth_factor_CS"/>
</dbReference>
<dbReference type="GO" id="GO:0008201">
    <property type="term" value="F:heparin binding"/>
    <property type="evidence" value="ECO:0007669"/>
    <property type="project" value="InterPro"/>
</dbReference>
<dbReference type="GO" id="GO:0001938">
    <property type="term" value="P:positive regulation of endothelial cell proliferation"/>
    <property type="evidence" value="ECO:0007669"/>
    <property type="project" value="TreeGrafter"/>
</dbReference>
<dbReference type="PANTHER" id="PTHR12025">
    <property type="entry name" value="VASCULAR ENDOTHELIAL GROWTH FACTOR"/>
    <property type="match status" value="1"/>
</dbReference>
<dbReference type="OrthoDB" id="6370328at2759"/>
<keyword evidence="5" id="KW-0037">Angiogenesis</keyword>
<dbReference type="GO" id="GO:0045766">
    <property type="term" value="P:positive regulation of angiogenesis"/>
    <property type="evidence" value="ECO:0007669"/>
    <property type="project" value="TreeGrafter"/>
</dbReference>
<dbReference type="GO" id="GO:0008083">
    <property type="term" value="F:growth factor activity"/>
    <property type="evidence" value="ECO:0007669"/>
    <property type="project" value="UniProtKB-KW"/>
</dbReference>
<dbReference type="FunFam" id="2.10.160.10:FF:000001">
    <property type="entry name" value="Vascular endothelial growth factor A"/>
    <property type="match status" value="1"/>
</dbReference>
<evidence type="ECO:0000256" key="9">
    <source>
        <dbReference type="ARBA" id="ARBA00023157"/>
    </source>
</evidence>
<dbReference type="STRING" id="623744.A0A553NKL3"/>
<dbReference type="PANTHER" id="PTHR12025:SF5">
    <property type="entry name" value="VASCULAR ENDOTHELIAL GROWTH FACTOR A, LONG FORM"/>
    <property type="match status" value="1"/>
</dbReference>
<proteinExistence type="inferred from homology"/>
<comment type="subcellular location">
    <subcellularLocation>
        <location evidence="1">Secreted</location>
    </subcellularLocation>
</comment>
<dbReference type="EMBL" id="SRMA01026881">
    <property type="protein sequence ID" value="TRY65969.1"/>
    <property type="molecule type" value="Genomic_DNA"/>
</dbReference>
<dbReference type="GO" id="GO:0048513">
    <property type="term" value="P:animal organ development"/>
    <property type="evidence" value="ECO:0007669"/>
    <property type="project" value="UniProtKB-ARBA"/>
</dbReference>
<gene>
    <name evidence="15" type="ORF">DNTS_021017</name>
</gene>
<evidence type="ECO:0000256" key="2">
    <source>
        <dbReference type="ARBA" id="ARBA00006686"/>
    </source>
</evidence>
<dbReference type="FunFam" id="2.10.90.10:FF:000055">
    <property type="entry name" value="Placenta growth factor"/>
    <property type="match status" value="1"/>
</dbReference>
<dbReference type="GO" id="GO:0050930">
    <property type="term" value="P:induction of positive chemotaxis"/>
    <property type="evidence" value="ECO:0007669"/>
    <property type="project" value="TreeGrafter"/>
</dbReference>
<protein>
    <recommendedName>
        <fullName evidence="14">Platelet-derived growth factor (PDGF) family profile domain-containing protein</fullName>
    </recommendedName>
</protein>
<evidence type="ECO:0000256" key="7">
    <source>
        <dbReference type="ARBA" id="ARBA00022782"/>
    </source>
</evidence>
<dbReference type="GO" id="GO:0002040">
    <property type="term" value="P:sprouting angiogenesis"/>
    <property type="evidence" value="ECO:0007669"/>
    <property type="project" value="TreeGrafter"/>
</dbReference>
<dbReference type="InterPro" id="IPR036841">
    <property type="entry name" value="VEGF_C_sf"/>
</dbReference>
<dbReference type="GO" id="GO:0005172">
    <property type="term" value="F:vascular endothelial growth factor receptor binding"/>
    <property type="evidence" value="ECO:0007669"/>
    <property type="project" value="TreeGrafter"/>
</dbReference>
<dbReference type="Pfam" id="PF00341">
    <property type="entry name" value="PDGF"/>
    <property type="match status" value="1"/>
</dbReference>
<feature type="compositionally biased region" description="Basic and acidic residues" evidence="13">
    <location>
        <begin position="92"/>
        <end position="108"/>
    </location>
</feature>
<dbReference type="InterPro" id="IPR027928">
    <property type="entry name" value="VEGF_C"/>
</dbReference>
<dbReference type="GO" id="GO:0042056">
    <property type="term" value="F:chemoattractant activity"/>
    <property type="evidence" value="ECO:0007669"/>
    <property type="project" value="TreeGrafter"/>
</dbReference>
<evidence type="ECO:0000256" key="4">
    <source>
        <dbReference type="ARBA" id="ARBA00022525"/>
    </source>
</evidence>
<feature type="compositionally biased region" description="Polar residues" evidence="13">
    <location>
        <begin position="78"/>
        <end position="90"/>
    </location>
</feature>
<feature type="compositionally biased region" description="Basic and acidic residues" evidence="13">
    <location>
        <begin position="1"/>
        <end position="18"/>
    </location>
</feature>
<dbReference type="InterPro" id="IPR000072">
    <property type="entry name" value="PDGF/VEGF_dom"/>
</dbReference>
<dbReference type="GO" id="GO:0016020">
    <property type="term" value="C:membrane"/>
    <property type="evidence" value="ECO:0007669"/>
    <property type="project" value="InterPro"/>
</dbReference>
<dbReference type="SUPFAM" id="SSF57593">
    <property type="entry name" value="Heparin-binding domain from vascular endothelial growth factor"/>
    <property type="match status" value="1"/>
</dbReference>
<keyword evidence="16" id="KW-1185">Reference proteome</keyword>
<feature type="domain" description="Platelet-derived growth factor (PDGF) family profile" evidence="14">
    <location>
        <begin position="153"/>
        <end position="249"/>
    </location>
</feature>
<dbReference type="PROSITE" id="PS00249">
    <property type="entry name" value="PDGF_1"/>
    <property type="match status" value="1"/>
</dbReference>
<evidence type="ECO:0000256" key="11">
    <source>
        <dbReference type="ARBA" id="ARBA00023246"/>
    </source>
</evidence>
<keyword evidence="7" id="KW-0221">Differentiation</keyword>
<dbReference type="InterPro" id="IPR029034">
    <property type="entry name" value="Cystine-knot_cytokine"/>
</dbReference>
<dbReference type="SUPFAM" id="SSF57501">
    <property type="entry name" value="Cystine-knot cytokines"/>
    <property type="match status" value="1"/>
</dbReference>
<evidence type="ECO:0000256" key="3">
    <source>
        <dbReference type="ARBA" id="ARBA00022473"/>
    </source>
</evidence>
<dbReference type="Proteomes" id="UP000316079">
    <property type="component" value="Unassembled WGS sequence"/>
</dbReference>
<comment type="similarity">
    <text evidence="2 12">Belongs to the PDGF/VEGF growth factor family.</text>
</comment>
<evidence type="ECO:0000256" key="5">
    <source>
        <dbReference type="ARBA" id="ARBA00022657"/>
    </source>
</evidence>
<keyword evidence="4" id="KW-0964">Secreted</keyword>
<dbReference type="GO" id="GO:0005615">
    <property type="term" value="C:extracellular space"/>
    <property type="evidence" value="ECO:0007669"/>
    <property type="project" value="TreeGrafter"/>
</dbReference>
<dbReference type="GO" id="GO:0038084">
    <property type="term" value="P:vascular endothelial growth factor signaling pathway"/>
    <property type="evidence" value="ECO:0007669"/>
    <property type="project" value="TreeGrafter"/>
</dbReference>
<evidence type="ECO:0000259" key="14">
    <source>
        <dbReference type="PROSITE" id="PS50278"/>
    </source>
</evidence>
<reference evidence="15 16" key="1">
    <citation type="journal article" date="2019" name="Sci. Data">
        <title>Hybrid genome assembly and annotation of Danionella translucida.</title>
        <authorList>
            <person name="Kadobianskyi M."/>
            <person name="Schulze L."/>
            <person name="Schuelke M."/>
            <person name="Judkewitz B."/>
        </authorList>
    </citation>
    <scope>NUCLEOTIDE SEQUENCE [LARGE SCALE GENOMIC DNA]</scope>
    <source>
        <strain evidence="15 16">Bolton</strain>
    </source>
</reference>
<dbReference type="Gene3D" id="2.10.160.10">
    <property type="entry name" value="Vascular endothelial growth factor, heparin-binding domain"/>
    <property type="match status" value="1"/>
</dbReference>
<feature type="region of interest" description="Disordered" evidence="13">
    <location>
        <begin position="64"/>
        <end position="108"/>
    </location>
</feature>
<evidence type="ECO:0000313" key="16">
    <source>
        <dbReference type="Proteomes" id="UP000316079"/>
    </source>
</evidence>
<feature type="non-terminal residue" evidence="15">
    <location>
        <position position="1"/>
    </location>
</feature>
<evidence type="ECO:0000256" key="12">
    <source>
        <dbReference type="RuleBase" id="RU003818"/>
    </source>
</evidence>
<evidence type="ECO:0000256" key="8">
    <source>
        <dbReference type="ARBA" id="ARBA00023030"/>
    </source>
</evidence>
<dbReference type="GO" id="GO:0030154">
    <property type="term" value="P:cell differentiation"/>
    <property type="evidence" value="ECO:0007669"/>
    <property type="project" value="UniProtKB-KW"/>
</dbReference>
<dbReference type="GO" id="GO:0001666">
    <property type="term" value="P:response to hypoxia"/>
    <property type="evidence" value="ECO:0007669"/>
    <property type="project" value="TreeGrafter"/>
</dbReference>
<dbReference type="CDD" id="cd00135">
    <property type="entry name" value="PDGF"/>
    <property type="match status" value="1"/>
</dbReference>
<dbReference type="GO" id="GO:0048010">
    <property type="term" value="P:vascular endothelial growth factor receptor signaling pathway"/>
    <property type="evidence" value="ECO:0007669"/>
    <property type="project" value="TreeGrafter"/>
</dbReference>